<dbReference type="SMART" id="SM00220">
    <property type="entry name" value="S_TKc"/>
    <property type="match status" value="1"/>
</dbReference>
<name>A0AAD5YTC5_9AGAR</name>
<dbReference type="InterPro" id="IPR008271">
    <property type="entry name" value="Ser/Thr_kinase_AS"/>
</dbReference>
<feature type="region of interest" description="Disordered" evidence="1">
    <location>
        <begin position="582"/>
        <end position="605"/>
    </location>
</feature>
<dbReference type="SUPFAM" id="SSF56112">
    <property type="entry name" value="Protein kinase-like (PK-like)"/>
    <property type="match status" value="1"/>
</dbReference>
<comment type="caution">
    <text evidence="3">The sequence shown here is derived from an EMBL/GenBank/DDBJ whole genome shotgun (WGS) entry which is preliminary data.</text>
</comment>
<dbReference type="InterPro" id="IPR000719">
    <property type="entry name" value="Prot_kinase_dom"/>
</dbReference>
<dbReference type="GO" id="GO:0005524">
    <property type="term" value="F:ATP binding"/>
    <property type="evidence" value="ECO:0007669"/>
    <property type="project" value="InterPro"/>
</dbReference>
<proteinExistence type="predicted"/>
<evidence type="ECO:0000256" key="1">
    <source>
        <dbReference type="SAM" id="MobiDB-lite"/>
    </source>
</evidence>
<dbReference type="AlphaFoldDB" id="A0AAD5YTC5"/>
<dbReference type="PANTHER" id="PTHR44329">
    <property type="entry name" value="SERINE/THREONINE-PROTEIN KINASE TNNI3K-RELATED"/>
    <property type="match status" value="1"/>
</dbReference>
<dbReference type="Gene3D" id="1.10.510.10">
    <property type="entry name" value="Transferase(Phosphotransferase) domain 1"/>
    <property type="match status" value="1"/>
</dbReference>
<dbReference type="Pfam" id="PF00069">
    <property type="entry name" value="Pkinase"/>
    <property type="match status" value="1"/>
</dbReference>
<dbReference type="GO" id="GO:0004674">
    <property type="term" value="F:protein serine/threonine kinase activity"/>
    <property type="evidence" value="ECO:0007669"/>
    <property type="project" value="TreeGrafter"/>
</dbReference>
<dbReference type="Gene3D" id="1.10.238.100">
    <property type="entry name" value="YAP1 redox domain. Chain B"/>
    <property type="match status" value="1"/>
</dbReference>
<sequence>MSENQSDFEFTLWQAELINCQLLLIQRRGLEIKIPPELYRSSLSDFYGAWSFAFGYLGSFLPRKLTFDTLHTDFISMDLQSATEAQDTAASRHVCNLITGLMAQTGQTSTSADILGNQRMVDLQAVLALPMKAILKAVLALDGYYTRLLVDFLDRVGSLEFHLPDPKEHSRALNLLSRVVASTCIYPSRLIIEPVQYHHKPRATGGSGAVYQGINVNLCVKVMIKTDHSALASWIRELILWAHSSHPNLLPFTGVFFEDNGQGVPQICLVSPFMTNGNLSQYAPSLSQKDRFPLLYDVAQGLQYLHELGIIHGDLKGQNVLITAEGSAVISDFGSSRVSTTTTTTTTTAGAGWTLFFAAPEVVVGGEKATTRSDVWSFGCLTYEILSRKRPYYQYLHFQIFAVLLRKENLQRPGLVTASKNPTDDIYDDEFVEEDHDWDSIDDSAWSLITSCCTFEPSERIGVPGVQDRIWAIIHPLEAYLIYRLPKTRAEFVEHIAEAGPSPFAPSMLREKGFEATGTRALCAGTSFPKVAKSDGNIEVLRAWRIVTNDPRLKGLNIDINDLCSQFTSKAKCDGTKIVLEPEEGELREEASAGESAGTRGGGYG</sequence>
<dbReference type="PROSITE" id="PS50011">
    <property type="entry name" value="PROTEIN_KINASE_DOM"/>
    <property type="match status" value="1"/>
</dbReference>
<reference evidence="3" key="1">
    <citation type="submission" date="2022-07" db="EMBL/GenBank/DDBJ databases">
        <title>Genome Sequence of Leucocoprinus birnbaumii.</title>
        <authorList>
            <person name="Buettner E."/>
        </authorList>
    </citation>
    <scope>NUCLEOTIDE SEQUENCE</scope>
    <source>
        <strain evidence="3">VT141</strain>
    </source>
</reference>
<evidence type="ECO:0000313" key="4">
    <source>
        <dbReference type="Proteomes" id="UP001213000"/>
    </source>
</evidence>
<dbReference type="InterPro" id="IPR051681">
    <property type="entry name" value="Ser/Thr_Kinases-Pseudokinases"/>
</dbReference>
<dbReference type="InterPro" id="IPR011009">
    <property type="entry name" value="Kinase-like_dom_sf"/>
</dbReference>
<dbReference type="Proteomes" id="UP001213000">
    <property type="component" value="Unassembled WGS sequence"/>
</dbReference>
<dbReference type="PROSITE" id="PS00108">
    <property type="entry name" value="PROTEIN_KINASE_ST"/>
    <property type="match status" value="1"/>
</dbReference>
<accession>A0AAD5YTC5</accession>
<feature type="domain" description="Protein kinase" evidence="2">
    <location>
        <begin position="196"/>
        <end position="478"/>
    </location>
</feature>
<evidence type="ECO:0000259" key="2">
    <source>
        <dbReference type="PROSITE" id="PS50011"/>
    </source>
</evidence>
<gene>
    <name evidence="3" type="ORF">NP233_g6818</name>
</gene>
<organism evidence="3 4">
    <name type="scientific">Leucocoprinus birnbaumii</name>
    <dbReference type="NCBI Taxonomy" id="56174"/>
    <lineage>
        <taxon>Eukaryota</taxon>
        <taxon>Fungi</taxon>
        <taxon>Dikarya</taxon>
        <taxon>Basidiomycota</taxon>
        <taxon>Agaricomycotina</taxon>
        <taxon>Agaricomycetes</taxon>
        <taxon>Agaricomycetidae</taxon>
        <taxon>Agaricales</taxon>
        <taxon>Agaricineae</taxon>
        <taxon>Agaricaceae</taxon>
        <taxon>Leucocoprinus</taxon>
    </lineage>
</organism>
<protein>
    <recommendedName>
        <fullName evidence="2">Protein kinase domain-containing protein</fullName>
    </recommendedName>
</protein>
<dbReference type="PANTHER" id="PTHR44329:SF214">
    <property type="entry name" value="PROTEIN KINASE DOMAIN-CONTAINING PROTEIN"/>
    <property type="match status" value="1"/>
</dbReference>
<evidence type="ECO:0000313" key="3">
    <source>
        <dbReference type="EMBL" id="KAJ3566730.1"/>
    </source>
</evidence>
<dbReference type="EMBL" id="JANIEX010000465">
    <property type="protein sequence ID" value="KAJ3566730.1"/>
    <property type="molecule type" value="Genomic_DNA"/>
</dbReference>
<dbReference type="InterPro" id="IPR023167">
    <property type="entry name" value="Yap1_redox_dom_sf"/>
</dbReference>
<dbReference type="SUPFAM" id="SSF111430">
    <property type="entry name" value="YAP1 redox domain"/>
    <property type="match status" value="1"/>
</dbReference>
<keyword evidence="4" id="KW-1185">Reference proteome</keyword>